<dbReference type="InterPro" id="IPR002772">
    <property type="entry name" value="Glyco_hydro_3_C"/>
</dbReference>
<keyword evidence="3" id="KW-0119">Carbohydrate metabolism</keyword>
<name>A0ABS7SC54_9MICO</name>
<dbReference type="InterPro" id="IPR013783">
    <property type="entry name" value="Ig-like_fold"/>
</dbReference>
<dbReference type="InterPro" id="IPR026891">
    <property type="entry name" value="Fn3-like"/>
</dbReference>
<accession>A0ABS7SC54</accession>
<dbReference type="InterPro" id="IPR019800">
    <property type="entry name" value="Glyco_hydro_3_AS"/>
</dbReference>
<dbReference type="Proteomes" id="UP000826651">
    <property type="component" value="Unassembled WGS sequence"/>
</dbReference>
<dbReference type="InterPro" id="IPR001764">
    <property type="entry name" value="Glyco_hydro_3_N"/>
</dbReference>
<comment type="caution">
    <text evidence="6">The sequence shown here is derived from an EMBL/GenBank/DDBJ whole genome shotgun (WGS) entry which is preliminary data.</text>
</comment>
<dbReference type="SUPFAM" id="SSF51445">
    <property type="entry name" value="(Trans)glycosidases"/>
    <property type="match status" value="1"/>
</dbReference>
<evidence type="ECO:0000313" key="7">
    <source>
        <dbReference type="Proteomes" id="UP000826651"/>
    </source>
</evidence>
<dbReference type="Pfam" id="PF01915">
    <property type="entry name" value="Glyco_hydro_3_C"/>
    <property type="match status" value="1"/>
</dbReference>
<dbReference type="Pfam" id="PF00933">
    <property type="entry name" value="Glyco_hydro_3"/>
    <property type="match status" value="1"/>
</dbReference>
<dbReference type="InterPro" id="IPR017853">
    <property type="entry name" value="GH"/>
</dbReference>
<evidence type="ECO:0000256" key="3">
    <source>
        <dbReference type="ARBA" id="ARBA00023277"/>
    </source>
</evidence>
<dbReference type="PANTHER" id="PTHR42715">
    <property type="entry name" value="BETA-GLUCOSIDASE"/>
    <property type="match status" value="1"/>
</dbReference>
<reference evidence="6 7" key="1">
    <citation type="submission" date="2021-04" db="EMBL/GenBank/DDBJ databases">
        <title>Ruania sp. nov., isolated from sandy soil of mangrove forest.</title>
        <authorList>
            <person name="Ge X."/>
            <person name="Huang R."/>
            <person name="Liu W."/>
        </authorList>
    </citation>
    <scope>NUCLEOTIDE SEQUENCE [LARGE SCALE GENOMIC DNA]</scope>
    <source>
        <strain evidence="6 7">N2-46</strain>
    </source>
</reference>
<dbReference type="InterPro" id="IPR036962">
    <property type="entry name" value="Glyco_hydro_3_N_sf"/>
</dbReference>
<dbReference type="Gene3D" id="2.60.40.10">
    <property type="entry name" value="Immunoglobulins"/>
    <property type="match status" value="1"/>
</dbReference>
<evidence type="ECO:0000256" key="1">
    <source>
        <dbReference type="ARBA" id="ARBA00005336"/>
    </source>
</evidence>
<evidence type="ECO:0000256" key="4">
    <source>
        <dbReference type="RuleBase" id="RU361161"/>
    </source>
</evidence>
<dbReference type="PROSITE" id="PS00775">
    <property type="entry name" value="GLYCOSYL_HYDROL_F3"/>
    <property type="match status" value="1"/>
</dbReference>
<evidence type="ECO:0000313" key="6">
    <source>
        <dbReference type="EMBL" id="MBZ2197320.1"/>
    </source>
</evidence>
<evidence type="ECO:0000259" key="5">
    <source>
        <dbReference type="SMART" id="SM01217"/>
    </source>
</evidence>
<organism evidence="6 7">
    <name type="scientific">Occultella gossypii</name>
    <dbReference type="NCBI Taxonomy" id="2800820"/>
    <lineage>
        <taxon>Bacteria</taxon>
        <taxon>Bacillati</taxon>
        <taxon>Actinomycetota</taxon>
        <taxon>Actinomycetes</taxon>
        <taxon>Micrococcales</taxon>
        <taxon>Ruaniaceae</taxon>
        <taxon>Occultella</taxon>
    </lineage>
</organism>
<dbReference type="Gene3D" id="3.40.50.1700">
    <property type="entry name" value="Glycoside hydrolase family 3 C-terminal domain"/>
    <property type="match status" value="1"/>
</dbReference>
<dbReference type="InterPro" id="IPR036881">
    <property type="entry name" value="Glyco_hydro_3_C_sf"/>
</dbReference>
<keyword evidence="2 4" id="KW-0378">Hydrolase</keyword>
<dbReference type="Gene3D" id="2.60.120.260">
    <property type="entry name" value="Galactose-binding domain-like"/>
    <property type="match status" value="1"/>
</dbReference>
<keyword evidence="7" id="KW-1185">Reference proteome</keyword>
<dbReference type="GO" id="GO:0016787">
    <property type="term" value="F:hydrolase activity"/>
    <property type="evidence" value="ECO:0007669"/>
    <property type="project" value="UniProtKB-KW"/>
</dbReference>
<dbReference type="SUPFAM" id="SSF52279">
    <property type="entry name" value="Beta-D-glucan exohydrolase, C-terminal domain"/>
    <property type="match status" value="1"/>
</dbReference>
<dbReference type="Gene3D" id="3.20.20.300">
    <property type="entry name" value="Glycoside hydrolase, family 3, N-terminal domain"/>
    <property type="match status" value="1"/>
</dbReference>
<dbReference type="PRINTS" id="PR00133">
    <property type="entry name" value="GLHYDRLASE3"/>
</dbReference>
<dbReference type="SMART" id="SM01217">
    <property type="entry name" value="Fn3_like"/>
    <property type="match status" value="1"/>
</dbReference>
<dbReference type="PANTHER" id="PTHR42715:SF10">
    <property type="entry name" value="BETA-GLUCOSIDASE"/>
    <property type="match status" value="1"/>
</dbReference>
<dbReference type="InterPro" id="IPR050288">
    <property type="entry name" value="Cellulose_deg_GH3"/>
</dbReference>
<protein>
    <submittedName>
        <fullName evidence="6">Glycoside hydrolase family 3 protein</fullName>
    </submittedName>
</protein>
<sequence length="847" mass="87995">MTSLPTDDLLARVATLTVAEKVTLLTGATAWTTHAHPAIGLAEVVLSDGPAGVRGIEPGTSTSLPAPSALAATWDLEQAARIGRFFAAAARRRGVDVVLAPVLNLQRIPVGGRHFENYSEDPYLTGEVGAAVIAAMQDLGVAACAKHFVANDSETDRTTYVARVDEVTLREAYLPPFHRGAVEAGAWTVMSAYNGLDDGEESAPAGEHRRLLTTLLKQEWGYDGLVVSDWAAARTTAPTANAGMDLVMPGPHGPWQDALVAAVESGEVPESVIDDKVVRLLRLAERVGKLDGVGPAPIPAHLVEEGRSVSRDLAARATVVLRRGAAWPLAAAAARPDATAASSAARPAGPTIALIGANAVEPYVQGGGSAKVRVEHEVSPLEGLTDALDGAPAVVRFARGGAVLAHAPMLGTDLITDPVTGAAGVHLSAHDAGGALLAQESAARTDWTWHYGFPADTAELVLRTTVHLTGDGSHELELGAIGYHDVLVDGELVASVRDDDGAQAVLNSSVNAPLGVRVPVVVEGSRDVGVELRLHVVDTGQYGRLISATLRHALPGPDTGTEIDEAVALAAEADVAVVVVGTNGEVESEGWDRASLALPGRQDELVRRVAAVNPRTVVVVNAGAPVLLPWLDEVDTVLWAWLPGQEFGHALADVLLGRTEPAGRLPWTLPASADDVPVPDGVPVDGVIDYREGTDVGYLGWQRLGRTPALPFGHGLGWTDFAHGEAAVICEPDGGLTVGVDVTNVGPRAGREVVQVYLERPDDPGMLRLAGFAGTDLAAGTGATVTVRVPARALERWGVAGSGSPGWRRVGGTYRVHVGRSVADIRATANVTVEGADVPVADAVVHA</sequence>
<dbReference type="Pfam" id="PF14310">
    <property type="entry name" value="Fn3-like"/>
    <property type="match status" value="1"/>
</dbReference>
<keyword evidence="4" id="KW-0326">Glycosidase</keyword>
<evidence type="ECO:0000256" key="2">
    <source>
        <dbReference type="ARBA" id="ARBA00022801"/>
    </source>
</evidence>
<dbReference type="EMBL" id="JAGSHT010000013">
    <property type="protein sequence ID" value="MBZ2197320.1"/>
    <property type="molecule type" value="Genomic_DNA"/>
</dbReference>
<comment type="similarity">
    <text evidence="1 4">Belongs to the glycosyl hydrolase 3 family.</text>
</comment>
<gene>
    <name evidence="6" type="ORF">KCQ71_14235</name>
</gene>
<proteinExistence type="inferred from homology"/>
<feature type="domain" description="Fibronectin type III-like" evidence="5">
    <location>
        <begin position="752"/>
        <end position="822"/>
    </location>
</feature>
<dbReference type="RefSeq" id="WP_223407006.1">
    <property type="nucleotide sequence ID" value="NZ_JAGSHT010000013.1"/>
</dbReference>